<dbReference type="KEGG" id="vg:35382492"/>
<feature type="transmembrane region" description="Helical" evidence="1">
    <location>
        <begin position="152"/>
        <end position="180"/>
    </location>
</feature>
<accession>A0A2I2L4W0</accession>
<evidence type="ECO:0000313" key="2">
    <source>
        <dbReference type="EMBL" id="SNW62582.1"/>
    </source>
</evidence>
<gene>
    <name evidence="2" type="ORF">ORPV_678</name>
</gene>
<evidence type="ECO:0000313" key="3">
    <source>
        <dbReference type="Proteomes" id="UP000236316"/>
    </source>
</evidence>
<dbReference type="EMBL" id="LT906555">
    <property type="protein sequence ID" value="SNW62582.1"/>
    <property type="molecule type" value="Genomic_DNA"/>
</dbReference>
<keyword evidence="1 2" id="KW-0812">Transmembrane</keyword>
<protein>
    <submittedName>
        <fullName evidence="2">Transmembrane protein with four helix bundle sensory domain</fullName>
    </submittedName>
</protein>
<dbReference type="Proteomes" id="UP000236316">
    <property type="component" value="Segment"/>
</dbReference>
<proteinExistence type="predicted"/>
<organism evidence="2">
    <name type="scientific">Orpheovirus IHUMI-LCC2</name>
    <dbReference type="NCBI Taxonomy" id="2023057"/>
    <lineage>
        <taxon>Viruses</taxon>
        <taxon>Varidnaviria</taxon>
        <taxon>Bamfordvirae</taxon>
        <taxon>Nucleocytoviricota</taxon>
        <taxon>Megaviricetes</taxon>
        <taxon>Pimascovirales</taxon>
        <taxon>Ocovirineae</taxon>
        <taxon>Orpheoviridae</taxon>
        <taxon>Alphaorpheovirus</taxon>
        <taxon>Alphaorpheovirus massiliense</taxon>
    </lineage>
</organism>
<name>A0A2I2L4W0_9VIRU</name>
<keyword evidence="3" id="KW-1185">Reference proteome</keyword>
<feature type="transmembrane region" description="Helical" evidence="1">
    <location>
        <begin position="12"/>
        <end position="35"/>
    </location>
</feature>
<dbReference type="RefSeq" id="YP_009448884.1">
    <property type="nucleotide sequence ID" value="NC_036594.1"/>
</dbReference>
<dbReference type="GeneID" id="35382492"/>
<sequence length="198" mass="23237">MKTQKKESRYNFCYAAFFVLFFCSFSAFILDQYIIPNSVSLFDESIDYKEAYCNITGYDITKRSYPYAPGCASCVYNEYLLSFDVRYITVDDGDSGNAIGYESDPMIWYTSLERLNYTLENYKIGDNVSCYLVMSTFEDVVYFEYEVLSTLLYLYFMFYTLIFLFSISLIFIIVSCIISYKVSTNKINKIDKTLYENL</sequence>
<keyword evidence="1" id="KW-1133">Transmembrane helix</keyword>
<reference evidence="2" key="1">
    <citation type="submission" date="2017-08" db="EMBL/GenBank/DDBJ databases">
        <authorList>
            <consortium name="Urmite Genomes"/>
        </authorList>
    </citation>
    <scope>NUCLEOTIDE SEQUENCE [LARGE SCALE GENOMIC DNA]</scope>
    <source>
        <strain evidence="2">IHUMI-LCC2</strain>
    </source>
</reference>
<keyword evidence="1" id="KW-0472">Membrane</keyword>
<evidence type="ECO:0000256" key="1">
    <source>
        <dbReference type="SAM" id="Phobius"/>
    </source>
</evidence>